<feature type="compositionally biased region" description="Basic and acidic residues" evidence="1">
    <location>
        <begin position="21"/>
        <end position="60"/>
    </location>
</feature>
<feature type="region of interest" description="Disordered" evidence="1">
    <location>
        <begin position="73"/>
        <end position="94"/>
    </location>
</feature>
<feature type="compositionally biased region" description="Basic and acidic residues" evidence="1">
    <location>
        <begin position="73"/>
        <end position="83"/>
    </location>
</feature>
<evidence type="ECO:0000256" key="1">
    <source>
        <dbReference type="SAM" id="MobiDB-lite"/>
    </source>
</evidence>
<dbReference type="GeneID" id="101851303"/>
<dbReference type="Proteomes" id="UP000694888">
    <property type="component" value="Unplaced"/>
</dbReference>
<proteinExistence type="predicted"/>
<name>A0ABM0K7D6_APLCA</name>
<evidence type="ECO:0000313" key="2">
    <source>
        <dbReference type="Proteomes" id="UP000694888"/>
    </source>
</evidence>
<evidence type="ECO:0000313" key="3">
    <source>
        <dbReference type="RefSeq" id="XP_005110508.1"/>
    </source>
</evidence>
<keyword evidence="2" id="KW-1185">Reference proteome</keyword>
<organism evidence="2 3">
    <name type="scientific">Aplysia californica</name>
    <name type="common">California sea hare</name>
    <dbReference type="NCBI Taxonomy" id="6500"/>
    <lineage>
        <taxon>Eukaryota</taxon>
        <taxon>Metazoa</taxon>
        <taxon>Spiralia</taxon>
        <taxon>Lophotrochozoa</taxon>
        <taxon>Mollusca</taxon>
        <taxon>Gastropoda</taxon>
        <taxon>Heterobranchia</taxon>
        <taxon>Euthyneura</taxon>
        <taxon>Tectipleura</taxon>
        <taxon>Aplysiida</taxon>
        <taxon>Aplysioidea</taxon>
        <taxon>Aplysiidae</taxon>
        <taxon>Aplysia</taxon>
    </lineage>
</organism>
<accession>A0ABM0K7D6</accession>
<dbReference type="RefSeq" id="XP_005110508.1">
    <property type="nucleotide sequence ID" value="XM_005110451.3"/>
</dbReference>
<feature type="region of interest" description="Disordered" evidence="1">
    <location>
        <begin position="1"/>
        <end position="60"/>
    </location>
</feature>
<feature type="compositionally biased region" description="Basic and acidic residues" evidence="1">
    <location>
        <begin position="1"/>
        <end position="14"/>
    </location>
</feature>
<sequence>MPLRHTTEKRDHQNLRQLAQKAREERDRIRREGGGDKDDVTAKRDEIRKDRAKQRARDRNIARAALDKRFVPDKDFEGTDRNRGVRVQSSLREM</sequence>
<gene>
    <name evidence="3" type="primary">LOC101851303</name>
</gene>
<reference evidence="3" key="1">
    <citation type="submission" date="2025-08" db="UniProtKB">
        <authorList>
            <consortium name="RefSeq"/>
        </authorList>
    </citation>
    <scope>IDENTIFICATION</scope>
</reference>
<protein>
    <submittedName>
        <fullName evidence="3">SNW domain-containing protein 1-like isoform X1</fullName>
    </submittedName>
</protein>